<evidence type="ECO:0000256" key="1">
    <source>
        <dbReference type="ARBA" id="ARBA00001971"/>
    </source>
</evidence>
<dbReference type="InterPro" id="IPR001128">
    <property type="entry name" value="Cyt_P450"/>
</dbReference>
<keyword evidence="8" id="KW-0256">Endoplasmic reticulum</keyword>
<dbReference type="Pfam" id="PF00067">
    <property type="entry name" value="p450"/>
    <property type="match status" value="2"/>
</dbReference>
<dbReference type="RefSeq" id="XP_028148800.1">
    <property type="nucleotide sequence ID" value="XM_028292999.1"/>
</dbReference>
<protein>
    <submittedName>
        <fullName evidence="15">Cytochrome P450 4C1-like</fullName>
    </submittedName>
</protein>
<evidence type="ECO:0000256" key="14">
    <source>
        <dbReference type="PIRSR" id="PIRSR602401-1"/>
    </source>
</evidence>
<keyword evidence="10" id="KW-0560">Oxidoreductase</keyword>
<dbReference type="FunFam" id="1.10.630.10:FF:000035">
    <property type="entry name" value="CYtochrome P450 family"/>
    <property type="match status" value="1"/>
</dbReference>
<comment type="cofactor">
    <cofactor evidence="1 14">
        <name>heme</name>
        <dbReference type="ChEBI" id="CHEBI:30413"/>
    </cofactor>
</comment>
<dbReference type="PRINTS" id="PR00463">
    <property type="entry name" value="EP450I"/>
</dbReference>
<feature type="binding site" description="axial binding residue" evidence="14">
    <location>
        <position position="397"/>
    </location>
    <ligand>
        <name>heme</name>
        <dbReference type="ChEBI" id="CHEBI:30413"/>
    </ligand>
    <ligandPart>
        <name>Fe</name>
        <dbReference type="ChEBI" id="CHEBI:18248"/>
    </ligandPart>
</feature>
<dbReference type="PRINTS" id="PR00385">
    <property type="entry name" value="P450"/>
</dbReference>
<dbReference type="SUPFAM" id="SSF48264">
    <property type="entry name" value="Cytochrome P450"/>
    <property type="match status" value="2"/>
</dbReference>
<dbReference type="InterPro" id="IPR002401">
    <property type="entry name" value="Cyt_P450_E_grp-I"/>
</dbReference>
<evidence type="ECO:0000256" key="12">
    <source>
        <dbReference type="ARBA" id="ARBA00023033"/>
    </source>
</evidence>
<dbReference type="PANTHER" id="PTHR24291">
    <property type="entry name" value="CYTOCHROME P450 FAMILY 4"/>
    <property type="match status" value="1"/>
</dbReference>
<evidence type="ECO:0000256" key="6">
    <source>
        <dbReference type="ARBA" id="ARBA00022617"/>
    </source>
</evidence>
<dbReference type="InterPro" id="IPR036396">
    <property type="entry name" value="Cyt_P450_sf"/>
</dbReference>
<evidence type="ECO:0000256" key="2">
    <source>
        <dbReference type="ARBA" id="ARBA00003690"/>
    </source>
</evidence>
<organism evidence="15">
    <name type="scientific">Diabrotica virgifera virgifera</name>
    <name type="common">western corn rootworm</name>
    <dbReference type="NCBI Taxonomy" id="50390"/>
    <lineage>
        <taxon>Eukaryota</taxon>
        <taxon>Metazoa</taxon>
        <taxon>Ecdysozoa</taxon>
        <taxon>Arthropoda</taxon>
        <taxon>Hexapoda</taxon>
        <taxon>Insecta</taxon>
        <taxon>Pterygota</taxon>
        <taxon>Neoptera</taxon>
        <taxon>Endopterygota</taxon>
        <taxon>Coleoptera</taxon>
        <taxon>Polyphaga</taxon>
        <taxon>Cucujiformia</taxon>
        <taxon>Chrysomeloidea</taxon>
        <taxon>Chrysomelidae</taxon>
        <taxon>Galerucinae</taxon>
        <taxon>Diabroticina</taxon>
        <taxon>Diabroticites</taxon>
        <taxon>Diabrotica</taxon>
    </lineage>
</organism>
<evidence type="ECO:0000256" key="10">
    <source>
        <dbReference type="ARBA" id="ARBA00023002"/>
    </source>
</evidence>
<sequence>MSVKKSCRNFVSEEAFVRDRTYVKLYGTIFRRWASGLAYISLSNPEDIELLLNNTKHLEKDVFYDLLQNWLGQGLLTSKGVEWHKRRKILTPAFHFSILQEFAEVFNKEVSLLVEDIKKSCSKPYIDVVKPISEFTLYSIGETSLGKDLRDDPKCDEYKQAVYDYGDHYMYRMIRPWLHGSFLFNLTKVGKKAQKTCEVLHDFSNNIIRERYETLQKGADAQFAKKRLALLDLMIKAKYNGASIDDLGIREEVDTFILAGHDTTAVALGHILMLLANEQEAQEEIYQEIQAVCEDPNKPTFAELGEMKFAERCIKESLRLYPSAVSISRLSGEEIKTKTGYTIPKGCTVAVLIYDLHRNPEIWENPLKFDPDRFLPENMSGRHPYAYIPFSAGSRNCIGQKYAMLELKTAVCGLINNFKLEPVTRPADMRFKADIVLRPANEIRIKFVPRKYNFCRVLFSFTLHENFMFNFVESFLINCFDSCHKNLRNLIPTLTFSTETSLGKDLREEPHCDEYKQAVYEYGDNFVYRMVRPWLFPDTFFNLTKVGRRNKEIVKVMHDFSNGIIAERYKLFKKDGTMSYSERKRLALLDLMIKAKYNGADIDDVGIREEVDTFILGGHDTTALSLCHTLMLLANNPDIQEEMYQEAISIVGDPKNPTYTELGELKYIERCIKESLRLYPSAPMISRIAGEDVKTKTGYTIPKSAIVSICIYDVHHSPDYYENPEKFDPDRFLPENSSSRHPYAYIPFSAGSRNCIGQKYAMLELKSALSGILCNFKLEAVTKPSDIIHKADIVMRPSNEVKVRFIPRTQKK</sequence>
<dbReference type="PROSITE" id="PS00086">
    <property type="entry name" value="CYTOCHROME_P450"/>
    <property type="match status" value="2"/>
</dbReference>
<evidence type="ECO:0000256" key="7">
    <source>
        <dbReference type="ARBA" id="ARBA00022723"/>
    </source>
</evidence>
<evidence type="ECO:0000256" key="13">
    <source>
        <dbReference type="ARBA" id="ARBA00023136"/>
    </source>
</evidence>
<name>A0A6P7GYE6_DIAVI</name>
<keyword evidence="11 14" id="KW-0408">Iron</keyword>
<comment type="function">
    <text evidence="2">May be involved in the metabolism of insect hormones and in the breakdown of synthetic insecticides.</text>
</comment>
<dbReference type="InterPro" id="IPR050196">
    <property type="entry name" value="Cytochrome_P450_Monoox"/>
</dbReference>
<comment type="subcellular location">
    <subcellularLocation>
        <location evidence="4">Endoplasmic reticulum membrane</location>
        <topology evidence="4">Peripheral membrane protein</topology>
    </subcellularLocation>
    <subcellularLocation>
        <location evidence="3">Microsome membrane</location>
        <topology evidence="3">Peripheral membrane protein</topology>
    </subcellularLocation>
</comment>
<reference evidence="15" key="1">
    <citation type="submission" date="2025-08" db="UniProtKB">
        <authorList>
            <consortium name="RefSeq"/>
        </authorList>
    </citation>
    <scope>IDENTIFICATION</scope>
    <source>
        <tissue evidence="15">Whole insect</tissue>
    </source>
</reference>
<dbReference type="GO" id="GO:0004497">
    <property type="term" value="F:monooxygenase activity"/>
    <property type="evidence" value="ECO:0007669"/>
    <property type="project" value="UniProtKB-KW"/>
</dbReference>
<keyword evidence="6 14" id="KW-0349">Heme</keyword>
<dbReference type="GO" id="GO:0005506">
    <property type="term" value="F:iron ion binding"/>
    <property type="evidence" value="ECO:0007669"/>
    <property type="project" value="InterPro"/>
</dbReference>
<dbReference type="GO" id="GO:0020037">
    <property type="term" value="F:heme binding"/>
    <property type="evidence" value="ECO:0007669"/>
    <property type="project" value="InterPro"/>
</dbReference>
<evidence type="ECO:0000256" key="3">
    <source>
        <dbReference type="ARBA" id="ARBA00004174"/>
    </source>
</evidence>
<keyword evidence="9" id="KW-0492">Microsome</keyword>
<dbReference type="GO" id="GO:0016705">
    <property type="term" value="F:oxidoreductase activity, acting on paired donors, with incorporation or reduction of molecular oxygen"/>
    <property type="evidence" value="ECO:0007669"/>
    <property type="project" value="InterPro"/>
</dbReference>
<dbReference type="CDD" id="cd20628">
    <property type="entry name" value="CYP4"/>
    <property type="match status" value="1"/>
</dbReference>
<keyword evidence="12" id="KW-0503">Monooxygenase</keyword>
<evidence type="ECO:0000256" key="11">
    <source>
        <dbReference type="ARBA" id="ARBA00023004"/>
    </source>
</evidence>
<comment type="similarity">
    <text evidence="5">Belongs to the cytochrome P450 family.</text>
</comment>
<gene>
    <name evidence="15" type="primary">LOC114342208</name>
</gene>
<evidence type="ECO:0000313" key="15">
    <source>
        <dbReference type="RefSeq" id="XP_028148800.1"/>
    </source>
</evidence>
<proteinExistence type="inferred from homology"/>
<evidence type="ECO:0000256" key="9">
    <source>
        <dbReference type="ARBA" id="ARBA00022848"/>
    </source>
</evidence>
<keyword evidence="13" id="KW-0472">Membrane</keyword>
<keyword evidence="7 14" id="KW-0479">Metal-binding</keyword>
<evidence type="ECO:0000256" key="5">
    <source>
        <dbReference type="ARBA" id="ARBA00010617"/>
    </source>
</evidence>
<dbReference type="PANTHER" id="PTHR24291:SF189">
    <property type="entry name" value="CYTOCHROME P450 4C3-RELATED"/>
    <property type="match status" value="1"/>
</dbReference>
<accession>A0A6P7GYE6</accession>
<evidence type="ECO:0000256" key="4">
    <source>
        <dbReference type="ARBA" id="ARBA00004406"/>
    </source>
</evidence>
<dbReference type="Gene3D" id="1.10.630.10">
    <property type="entry name" value="Cytochrome P450"/>
    <property type="match status" value="2"/>
</dbReference>
<dbReference type="InParanoid" id="A0A6P7GYE6"/>
<dbReference type="InterPro" id="IPR017972">
    <property type="entry name" value="Cyt_P450_CS"/>
</dbReference>
<dbReference type="GO" id="GO:0005789">
    <property type="term" value="C:endoplasmic reticulum membrane"/>
    <property type="evidence" value="ECO:0007669"/>
    <property type="project" value="UniProtKB-SubCell"/>
</dbReference>
<evidence type="ECO:0000256" key="8">
    <source>
        <dbReference type="ARBA" id="ARBA00022824"/>
    </source>
</evidence>
<dbReference type="AlphaFoldDB" id="A0A6P7GYE6"/>